<organism evidence="2 3">
    <name type="scientific">Rhodofomes roseus</name>
    <dbReference type="NCBI Taxonomy" id="34475"/>
    <lineage>
        <taxon>Eukaryota</taxon>
        <taxon>Fungi</taxon>
        <taxon>Dikarya</taxon>
        <taxon>Basidiomycota</taxon>
        <taxon>Agaricomycotina</taxon>
        <taxon>Agaricomycetes</taxon>
        <taxon>Polyporales</taxon>
        <taxon>Rhodofomes</taxon>
    </lineage>
</organism>
<evidence type="ECO:0000256" key="1">
    <source>
        <dbReference type="SAM" id="MobiDB-lite"/>
    </source>
</evidence>
<name>A0ABQ8KE03_9APHY</name>
<proteinExistence type="predicted"/>
<gene>
    <name evidence="2" type="ORF">C8Q71DRAFT_858488</name>
</gene>
<dbReference type="RefSeq" id="XP_047778003.1">
    <property type="nucleotide sequence ID" value="XM_047927526.1"/>
</dbReference>
<evidence type="ECO:0000313" key="3">
    <source>
        <dbReference type="Proteomes" id="UP000814176"/>
    </source>
</evidence>
<dbReference type="EMBL" id="JADCUA010000012">
    <property type="protein sequence ID" value="KAH9835626.1"/>
    <property type="molecule type" value="Genomic_DNA"/>
</dbReference>
<keyword evidence="3" id="KW-1185">Reference proteome</keyword>
<sequence>MAADNPPYYILVSHSNPLATSSTTLSHPVIEYHYADDSPHSLLPQYPGERVLVIDHDPNRNASPVTKSLSSDISVTNVKITGAAVAGGLEEEHKMYILETTTMPEELIDDEDLQTPHILLARFKQRNTVIRQAFDYPEIARNEQQSSTSHPTTDASPQL</sequence>
<comment type="caution">
    <text evidence="2">The sequence shown here is derived from an EMBL/GenBank/DDBJ whole genome shotgun (WGS) entry which is preliminary data.</text>
</comment>
<dbReference type="Proteomes" id="UP000814176">
    <property type="component" value="Unassembled WGS sequence"/>
</dbReference>
<protein>
    <submittedName>
        <fullName evidence="2">Uncharacterized protein</fullName>
    </submittedName>
</protein>
<feature type="compositionally biased region" description="Polar residues" evidence="1">
    <location>
        <begin position="142"/>
        <end position="159"/>
    </location>
</feature>
<dbReference type="GeneID" id="72008258"/>
<evidence type="ECO:0000313" key="2">
    <source>
        <dbReference type="EMBL" id="KAH9835626.1"/>
    </source>
</evidence>
<reference evidence="2 3" key="1">
    <citation type="journal article" date="2021" name="Environ. Microbiol.">
        <title>Gene family expansions and transcriptome signatures uncover fungal adaptations to wood decay.</title>
        <authorList>
            <person name="Hage H."/>
            <person name="Miyauchi S."/>
            <person name="Viragh M."/>
            <person name="Drula E."/>
            <person name="Min B."/>
            <person name="Chaduli D."/>
            <person name="Navarro D."/>
            <person name="Favel A."/>
            <person name="Norest M."/>
            <person name="Lesage-Meessen L."/>
            <person name="Balint B."/>
            <person name="Merenyi Z."/>
            <person name="de Eugenio L."/>
            <person name="Morin E."/>
            <person name="Martinez A.T."/>
            <person name="Baldrian P."/>
            <person name="Stursova M."/>
            <person name="Martinez M.J."/>
            <person name="Novotny C."/>
            <person name="Magnuson J.K."/>
            <person name="Spatafora J.W."/>
            <person name="Maurice S."/>
            <person name="Pangilinan J."/>
            <person name="Andreopoulos W."/>
            <person name="LaButti K."/>
            <person name="Hundley H."/>
            <person name="Na H."/>
            <person name="Kuo A."/>
            <person name="Barry K."/>
            <person name="Lipzen A."/>
            <person name="Henrissat B."/>
            <person name="Riley R."/>
            <person name="Ahrendt S."/>
            <person name="Nagy L.G."/>
            <person name="Grigoriev I.V."/>
            <person name="Martin F."/>
            <person name="Rosso M.N."/>
        </authorList>
    </citation>
    <scope>NUCLEOTIDE SEQUENCE [LARGE SCALE GENOMIC DNA]</scope>
    <source>
        <strain evidence="2 3">CIRM-BRFM 1785</strain>
    </source>
</reference>
<accession>A0ABQ8KE03</accession>
<feature type="region of interest" description="Disordered" evidence="1">
    <location>
        <begin position="140"/>
        <end position="159"/>
    </location>
</feature>